<gene>
    <name evidence="2" type="ORF">LCGC14_1011820</name>
</gene>
<organism evidence="2">
    <name type="scientific">marine sediment metagenome</name>
    <dbReference type="NCBI Taxonomy" id="412755"/>
    <lineage>
        <taxon>unclassified sequences</taxon>
        <taxon>metagenomes</taxon>
        <taxon>ecological metagenomes</taxon>
    </lineage>
</organism>
<keyword evidence="1" id="KW-0472">Membrane</keyword>
<keyword evidence="1" id="KW-0812">Transmembrane</keyword>
<sequence>MNNKFLLLLFAIVFMAALVPAQTSANFVFEQNTTIDLKISCFTETNNFCDSLVDCNITILRPNQEVIVDNQPMTFNDAFYNFTLDTNQTSVLGRHSTIGICTGNTTGFSTFTYDITQTGVVLETGQSLIVIGLMIMLIFLASALLFFGNKVETISVKVFLISLGVLFSVFIVGFSIATIKELLLSGGVFSGTFVNLFRLGVGLIIAGFVGVVLFLITFVLKAFAKSRGKIDDDDDD</sequence>
<reference evidence="2" key="1">
    <citation type="journal article" date="2015" name="Nature">
        <title>Complex archaea that bridge the gap between prokaryotes and eukaryotes.</title>
        <authorList>
            <person name="Spang A."/>
            <person name="Saw J.H."/>
            <person name="Jorgensen S.L."/>
            <person name="Zaremba-Niedzwiedzka K."/>
            <person name="Martijn J."/>
            <person name="Lind A.E."/>
            <person name="van Eijk R."/>
            <person name="Schleper C."/>
            <person name="Guy L."/>
            <person name="Ettema T.J."/>
        </authorList>
    </citation>
    <scope>NUCLEOTIDE SEQUENCE</scope>
</reference>
<protein>
    <submittedName>
        <fullName evidence="2">Uncharacterized protein</fullName>
    </submittedName>
</protein>
<proteinExistence type="predicted"/>
<evidence type="ECO:0000313" key="2">
    <source>
        <dbReference type="EMBL" id="KKN12886.1"/>
    </source>
</evidence>
<feature type="transmembrane region" description="Helical" evidence="1">
    <location>
        <begin position="199"/>
        <end position="220"/>
    </location>
</feature>
<name>A0A0F9QIA4_9ZZZZ</name>
<feature type="transmembrane region" description="Helical" evidence="1">
    <location>
        <begin position="159"/>
        <end position="179"/>
    </location>
</feature>
<keyword evidence="1" id="KW-1133">Transmembrane helix</keyword>
<accession>A0A0F9QIA4</accession>
<feature type="transmembrane region" description="Helical" evidence="1">
    <location>
        <begin position="128"/>
        <end position="147"/>
    </location>
</feature>
<dbReference type="AlphaFoldDB" id="A0A0F9QIA4"/>
<comment type="caution">
    <text evidence="2">The sequence shown here is derived from an EMBL/GenBank/DDBJ whole genome shotgun (WGS) entry which is preliminary data.</text>
</comment>
<evidence type="ECO:0000256" key="1">
    <source>
        <dbReference type="SAM" id="Phobius"/>
    </source>
</evidence>
<dbReference type="EMBL" id="LAZR01003981">
    <property type="protein sequence ID" value="KKN12886.1"/>
    <property type="molecule type" value="Genomic_DNA"/>
</dbReference>